<evidence type="ECO:0000313" key="1">
    <source>
        <dbReference type="EMBL" id="SBV92315.1"/>
    </source>
</evidence>
<dbReference type="GO" id="GO:0003700">
    <property type="term" value="F:DNA-binding transcription factor activity"/>
    <property type="evidence" value="ECO:0007669"/>
    <property type="project" value="TreeGrafter"/>
</dbReference>
<dbReference type="AlphaFoldDB" id="A0A212IZE1"/>
<dbReference type="InterPro" id="IPR036388">
    <property type="entry name" value="WH-like_DNA-bd_sf"/>
</dbReference>
<dbReference type="InterPro" id="IPR030489">
    <property type="entry name" value="TR_Rrf2-type_CS"/>
</dbReference>
<protein>
    <submittedName>
        <fullName evidence="1">Rrf2 family protein</fullName>
    </submittedName>
</protein>
<dbReference type="Gene3D" id="1.10.10.10">
    <property type="entry name" value="Winged helix-like DNA-binding domain superfamily/Winged helix DNA-binding domain"/>
    <property type="match status" value="1"/>
</dbReference>
<organism evidence="1">
    <name type="scientific">uncultured Alphaproteobacteria bacterium</name>
    <dbReference type="NCBI Taxonomy" id="91750"/>
    <lineage>
        <taxon>Bacteria</taxon>
        <taxon>Pseudomonadati</taxon>
        <taxon>Pseudomonadota</taxon>
        <taxon>Alphaproteobacteria</taxon>
        <taxon>environmental samples</taxon>
    </lineage>
</organism>
<dbReference type="PANTHER" id="PTHR33221">
    <property type="entry name" value="WINGED HELIX-TURN-HELIX TRANSCRIPTIONAL REGULATOR, RRF2 FAMILY"/>
    <property type="match status" value="1"/>
</dbReference>
<dbReference type="PROSITE" id="PS51197">
    <property type="entry name" value="HTH_RRF2_2"/>
    <property type="match status" value="1"/>
</dbReference>
<accession>A0A212IZE1</accession>
<gene>
    <name evidence="1" type="ORF">KL86APRO_10235</name>
</gene>
<dbReference type="Pfam" id="PF02082">
    <property type="entry name" value="Rrf2"/>
    <property type="match status" value="1"/>
</dbReference>
<reference evidence="1" key="1">
    <citation type="submission" date="2016-04" db="EMBL/GenBank/DDBJ databases">
        <authorList>
            <person name="Evans L.H."/>
            <person name="Alamgir A."/>
            <person name="Owens N."/>
            <person name="Weber N.D."/>
            <person name="Virtaneva K."/>
            <person name="Barbian K."/>
            <person name="Babar A."/>
            <person name="Rosenke K."/>
        </authorList>
    </citation>
    <scope>NUCLEOTIDE SEQUENCE</scope>
    <source>
        <strain evidence="1">86</strain>
    </source>
</reference>
<dbReference type="InterPro" id="IPR000944">
    <property type="entry name" value="Tscrpt_reg_Rrf2"/>
</dbReference>
<dbReference type="InterPro" id="IPR036390">
    <property type="entry name" value="WH_DNA-bd_sf"/>
</dbReference>
<dbReference type="NCBIfam" id="TIGR00738">
    <property type="entry name" value="rrf2_super"/>
    <property type="match status" value="1"/>
</dbReference>
<sequence length="156" mass="16786">MLKVNKLTDYAVVVLCDLLRGDRLRSAADLSQSSGVPLPTVSKILKQLARTGILQSARGVNGGYGFGRPPAEISMAEVIEALEGPIAVTGCVEDSGESCEFIHQCPMSGHWNAVNVAIRQSLDGVRLIEMLPEARFMDPDDLNRVIAERHAAAMQA</sequence>
<name>A0A212IZE1_9PROT</name>
<dbReference type="SUPFAM" id="SSF46785">
    <property type="entry name" value="Winged helix' DNA-binding domain"/>
    <property type="match status" value="1"/>
</dbReference>
<dbReference type="GO" id="GO:0005829">
    <property type="term" value="C:cytosol"/>
    <property type="evidence" value="ECO:0007669"/>
    <property type="project" value="TreeGrafter"/>
</dbReference>
<dbReference type="EMBL" id="FLUO01000001">
    <property type="protein sequence ID" value="SBV92315.1"/>
    <property type="molecule type" value="Genomic_DNA"/>
</dbReference>
<dbReference type="PANTHER" id="PTHR33221:SF2">
    <property type="entry name" value="TRANSCRIPTIONAL REGULATOR"/>
    <property type="match status" value="1"/>
</dbReference>
<dbReference type="InterPro" id="IPR014290">
    <property type="entry name" value="SUF_FeS_clus_asmbl_reg"/>
</dbReference>
<dbReference type="NCBIfam" id="TIGR02944">
    <property type="entry name" value="suf_reg_Xantho"/>
    <property type="match status" value="1"/>
</dbReference>
<proteinExistence type="predicted"/>
<dbReference type="PROSITE" id="PS01332">
    <property type="entry name" value="HTH_RRF2_1"/>
    <property type="match status" value="1"/>
</dbReference>